<proteinExistence type="predicted"/>
<dbReference type="AlphaFoldDB" id="A0A7S0UGG1"/>
<reference evidence="1" key="1">
    <citation type="submission" date="2021-01" db="EMBL/GenBank/DDBJ databases">
        <authorList>
            <person name="Corre E."/>
            <person name="Pelletier E."/>
            <person name="Niang G."/>
            <person name="Scheremetjew M."/>
            <person name="Finn R."/>
            <person name="Kale V."/>
            <person name="Holt S."/>
            <person name="Cochrane G."/>
            <person name="Meng A."/>
            <person name="Brown T."/>
            <person name="Cohen L."/>
        </authorList>
    </citation>
    <scope>NUCLEOTIDE SEQUENCE</scope>
    <source>
        <strain evidence="1">UNC1205</strain>
    </source>
</reference>
<evidence type="ECO:0000313" key="1">
    <source>
        <dbReference type="EMBL" id="CAD8761933.1"/>
    </source>
</evidence>
<name>A0A7S0UGG1_9STRA</name>
<sequence length="329" mass="37411">MTYTPNVKKKIAKEGYSALEAIELVTECIEDEVRGKIISDKQERSFQSKVHREMAEELVPFICVDVNKTQSLEIKNSTWTDENDGKEYTLRRVHELPTSEIFVVDDFVSKETCDALKIYQQASKDRSAQGIPISAAMEKTKQGDLLLNLYYKMYQLLMDRFTEWKTLDFNGEFLFEYVKDEVGFQTPTHLCVTQEDVDEVVKAMEAGKPKKCLIPGGVPEAGRTKHFVVEEGLSDNDKSEKRQLAQLFLFCDEPKQLGALHFPFAAVHATPEAGKLVVAVHRHEGHEDHGFDGYANEYHLCPNHEVYVHTVHDNDPPTFIPPGDDEGEL</sequence>
<protein>
    <submittedName>
        <fullName evidence="1">Uncharacterized protein</fullName>
    </submittedName>
</protein>
<organism evidence="1">
    <name type="scientific">Pseudo-nitzschia delicatissima</name>
    <dbReference type="NCBI Taxonomy" id="44447"/>
    <lineage>
        <taxon>Eukaryota</taxon>
        <taxon>Sar</taxon>
        <taxon>Stramenopiles</taxon>
        <taxon>Ochrophyta</taxon>
        <taxon>Bacillariophyta</taxon>
        <taxon>Bacillariophyceae</taxon>
        <taxon>Bacillariophycidae</taxon>
        <taxon>Bacillariales</taxon>
        <taxon>Bacillariaceae</taxon>
        <taxon>Pseudo-nitzschia</taxon>
    </lineage>
</organism>
<accession>A0A7S0UGG1</accession>
<gene>
    <name evidence="1" type="ORF">PDEL1432_LOCUS1973</name>
</gene>
<dbReference type="EMBL" id="HBFL01002778">
    <property type="protein sequence ID" value="CAD8761933.1"/>
    <property type="molecule type" value="Transcribed_RNA"/>
</dbReference>